<organism evidence="10 11">
    <name type="scientific">Purpureocillium lilacinum</name>
    <name type="common">Paecilomyces lilacinus</name>
    <dbReference type="NCBI Taxonomy" id="33203"/>
    <lineage>
        <taxon>Eukaryota</taxon>
        <taxon>Fungi</taxon>
        <taxon>Dikarya</taxon>
        <taxon>Ascomycota</taxon>
        <taxon>Pezizomycotina</taxon>
        <taxon>Sordariomycetes</taxon>
        <taxon>Hypocreomycetidae</taxon>
        <taxon>Hypocreales</taxon>
        <taxon>Ophiocordycipitaceae</taxon>
        <taxon>Purpureocillium</taxon>
    </lineage>
</organism>
<gene>
    <name evidence="10" type="ORF">PCL_13076</name>
</gene>
<comment type="subcellular location">
    <subcellularLocation>
        <location evidence="1">Endoplasmic reticulum membrane</location>
        <topology evidence="1">Multi-pass membrane protein</topology>
    </subcellularLocation>
</comment>
<dbReference type="AlphaFoldDB" id="A0A2U3E884"/>
<feature type="transmembrane region" description="Helical" evidence="9">
    <location>
        <begin position="322"/>
        <end position="345"/>
    </location>
</feature>
<feature type="transmembrane region" description="Helical" evidence="9">
    <location>
        <begin position="270"/>
        <end position="291"/>
    </location>
</feature>
<evidence type="ECO:0000256" key="2">
    <source>
        <dbReference type="ARBA" id="ARBA00007715"/>
    </source>
</evidence>
<evidence type="ECO:0000313" key="11">
    <source>
        <dbReference type="Proteomes" id="UP000245956"/>
    </source>
</evidence>
<evidence type="ECO:0000256" key="5">
    <source>
        <dbReference type="ARBA" id="ARBA00022824"/>
    </source>
</evidence>
<dbReference type="EMBL" id="LCWV01000009">
    <property type="protein sequence ID" value="PWI70677.1"/>
    <property type="molecule type" value="Genomic_DNA"/>
</dbReference>
<proteinExistence type="inferred from homology"/>
<dbReference type="PANTHER" id="PTHR19315">
    <property type="entry name" value="ER MEMBRANE PROTEIN COMPLEX SUBUNIT 4"/>
    <property type="match status" value="1"/>
</dbReference>
<evidence type="ECO:0000256" key="6">
    <source>
        <dbReference type="ARBA" id="ARBA00022989"/>
    </source>
</evidence>
<sequence>MVVVVVLVDVSVASNLDVHSGLPTPHCRAPLSDVRGRVEGRVRGIRNGGARAILAGSPMRHDDARPAKRPCRFWFCVSCCFSSEAGKGAAAAEGGVANALPPEELIDKAGKHPSMLARHFPGHGGVELEPSSSGGRTAAGCPQSPGQCIPSGPFVLGRVFLSETLPTTSTNDLTTTALSRDSRLSATMAAPNPSVPAWVAQVESPPAPRSKVSGVPDPLGFSSGSSGSKKKDGKPQPRKAPTSDEMETLKLKKAWEVALAPVKSLPMTAIMMYMSGNSLQIFSIMMVFMAFKNPLVGLMSTNQAFERFQTEGNSAKLFQTKLVYVAMQLVALAVGVWKINAMGLLPTTRSDWLMWEAQRNSLDSAVTAL</sequence>
<evidence type="ECO:0000256" key="1">
    <source>
        <dbReference type="ARBA" id="ARBA00004477"/>
    </source>
</evidence>
<keyword evidence="6 9" id="KW-1133">Transmembrane helix</keyword>
<comment type="caution">
    <text evidence="10">The sequence shown here is derived from an EMBL/GenBank/DDBJ whole genome shotgun (WGS) entry which is preliminary data.</text>
</comment>
<dbReference type="InterPro" id="IPR009445">
    <property type="entry name" value="TMEM85/Emc4"/>
</dbReference>
<evidence type="ECO:0000256" key="8">
    <source>
        <dbReference type="SAM" id="MobiDB-lite"/>
    </source>
</evidence>
<name>A0A2U3E884_PURLI</name>
<keyword evidence="7 9" id="KW-0472">Membrane</keyword>
<comment type="similarity">
    <text evidence="2">Belongs to the EMC4 family.</text>
</comment>
<evidence type="ECO:0000256" key="3">
    <source>
        <dbReference type="ARBA" id="ARBA00020820"/>
    </source>
</evidence>
<accession>A0A2U3E884</accession>
<keyword evidence="4 9" id="KW-0812">Transmembrane</keyword>
<protein>
    <recommendedName>
        <fullName evidence="3">ER membrane protein complex subunit 4</fullName>
    </recommendedName>
</protein>
<evidence type="ECO:0000313" key="10">
    <source>
        <dbReference type="EMBL" id="PWI70677.1"/>
    </source>
</evidence>
<dbReference type="GO" id="GO:0005789">
    <property type="term" value="C:endoplasmic reticulum membrane"/>
    <property type="evidence" value="ECO:0007669"/>
    <property type="project" value="UniProtKB-SubCell"/>
</dbReference>
<feature type="region of interest" description="Disordered" evidence="8">
    <location>
        <begin position="125"/>
        <end position="144"/>
    </location>
</feature>
<reference evidence="10 11" key="1">
    <citation type="journal article" date="2016" name="Front. Microbiol.">
        <title>Genome and transcriptome sequences reveal the specific parasitism of the nematophagous Purpureocillium lilacinum 36-1.</title>
        <authorList>
            <person name="Xie J."/>
            <person name="Li S."/>
            <person name="Mo C."/>
            <person name="Xiao X."/>
            <person name="Peng D."/>
            <person name="Wang G."/>
            <person name="Xiao Y."/>
        </authorList>
    </citation>
    <scope>NUCLEOTIDE SEQUENCE [LARGE SCALE GENOMIC DNA]</scope>
    <source>
        <strain evidence="10 11">36-1</strain>
    </source>
</reference>
<feature type="region of interest" description="Disordered" evidence="8">
    <location>
        <begin position="202"/>
        <end position="246"/>
    </location>
</feature>
<dbReference type="Proteomes" id="UP000245956">
    <property type="component" value="Unassembled WGS sequence"/>
</dbReference>
<keyword evidence="5" id="KW-0256">Endoplasmic reticulum</keyword>
<dbReference type="Pfam" id="PF06417">
    <property type="entry name" value="EMC4"/>
    <property type="match status" value="1"/>
</dbReference>
<evidence type="ECO:0000256" key="7">
    <source>
        <dbReference type="ARBA" id="ARBA00023136"/>
    </source>
</evidence>
<evidence type="ECO:0000256" key="4">
    <source>
        <dbReference type="ARBA" id="ARBA00022692"/>
    </source>
</evidence>
<evidence type="ECO:0000256" key="9">
    <source>
        <dbReference type="SAM" id="Phobius"/>
    </source>
</evidence>